<dbReference type="EMBL" id="MSZX01000013">
    <property type="protein sequence ID" value="OPA73946.1"/>
    <property type="molecule type" value="Genomic_DNA"/>
</dbReference>
<proteinExistence type="predicted"/>
<evidence type="ECO:0000313" key="2">
    <source>
        <dbReference type="Proteomes" id="UP000190188"/>
    </source>
</evidence>
<evidence type="ECO:0000313" key="1">
    <source>
        <dbReference type="EMBL" id="OPA73946.1"/>
    </source>
</evidence>
<dbReference type="Pfam" id="PF09844">
    <property type="entry name" value="DUF2071"/>
    <property type="match status" value="1"/>
</dbReference>
<gene>
    <name evidence="1" type="ORF">BVG16_26250</name>
</gene>
<dbReference type="SUPFAM" id="SSF160104">
    <property type="entry name" value="Acetoacetate decarboxylase-like"/>
    <property type="match status" value="1"/>
</dbReference>
<dbReference type="InterPro" id="IPR018644">
    <property type="entry name" value="DUF2071"/>
</dbReference>
<dbReference type="PANTHER" id="PTHR39186">
    <property type="entry name" value="DUF2071 FAMILY PROTEIN"/>
    <property type="match status" value="1"/>
</dbReference>
<dbReference type="PANTHER" id="PTHR39186:SF1">
    <property type="entry name" value="DUF2071 DOMAIN-CONTAINING PROTEIN"/>
    <property type="match status" value="1"/>
</dbReference>
<comment type="caution">
    <text evidence="1">The sequence shown here is derived from an EMBL/GenBank/DDBJ whole genome shotgun (WGS) entry which is preliminary data.</text>
</comment>
<keyword evidence="2" id="KW-1185">Reference proteome</keyword>
<evidence type="ECO:0008006" key="3">
    <source>
        <dbReference type="Google" id="ProtNLM"/>
    </source>
</evidence>
<protein>
    <recommendedName>
        <fullName evidence="3">DUF2071 domain-containing protein</fullName>
    </recommendedName>
</protein>
<sequence length="264" mass="30040">MKLSELNPHRPWPLPASPWIMSQVWRHVTFLHWAIEPSILAPFIPEDLILDTYQGKAWISYSCLNVYHAKLRFVPPVPGMLSFNQINIRTYVRSAEGKPGVYFLKIGATNRFVTFGCSTFMHLPFVHNNYQLTTAAPAAHQKFGAVHIACAFPEQEVLRCVVTPVSQPYPATAYPLTTWLTERYSMYTDAQHPFPLREQTTPGTSQILICEVTHHPWTLQDADITVESNSLLAPYGFDLSKAPSLVTYTKELKAYIWGFRNISL</sequence>
<accession>A0A1T2X2J7</accession>
<name>A0A1T2X2J7_9BACL</name>
<dbReference type="InterPro" id="IPR023375">
    <property type="entry name" value="ADC_dom_sf"/>
</dbReference>
<organism evidence="1 2">
    <name type="scientific">Paenibacillus selenitireducens</name>
    <dbReference type="NCBI Taxonomy" id="1324314"/>
    <lineage>
        <taxon>Bacteria</taxon>
        <taxon>Bacillati</taxon>
        <taxon>Bacillota</taxon>
        <taxon>Bacilli</taxon>
        <taxon>Bacillales</taxon>
        <taxon>Paenibacillaceae</taxon>
        <taxon>Paenibacillus</taxon>
    </lineage>
</organism>
<reference evidence="1 2" key="1">
    <citation type="submission" date="2017-01" db="EMBL/GenBank/DDBJ databases">
        <title>Genome analysis of Paenibacillus selenitrireducens ES3-24.</title>
        <authorList>
            <person name="Xu D."/>
            <person name="Yao R."/>
            <person name="Zheng S."/>
        </authorList>
    </citation>
    <scope>NUCLEOTIDE SEQUENCE [LARGE SCALE GENOMIC DNA]</scope>
    <source>
        <strain evidence="1 2">ES3-24</strain>
    </source>
</reference>
<dbReference type="Proteomes" id="UP000190188">
    <property type="component" value="Unassembled WGS sequence"/>
</dbReference>
<dbReference type="AlphaFoldDB" id="A0A1T2X2J7"/>